<sequence>MRVVAFVALCAALGGCASVTRGTTETISVASTPSGAEATIAGLEAPMTCTTPCSFVAKRNADLAVTVDKPGYESQTITLTKDIPAAGAAGFAGNVLAGGLIGMGVDAATGAATDHKPNPVIVTLQPRGAAPRAARPPRRSAPPPAQPEAGT</sequence>
<gene>
    <name evidence="4" type="ORF">LQG66_08180</name>
</gene>
<feature type="region of interest" description="Disordered" evidence="1">
    <location>
        <begin position="124"/>
        <end position="151"/>
    </location>
</feature>
<feature type="compositionally biased region" description="Pro residues" evidence="1">
    <location>
        <begin position="139"/>
        <end position="151"/>
    </location>
</feature>
<reference evidence="4" key="1">
    <citation type="journal article" date="2024" name="Antonie Van Leeuwenhoek">
        <title>Bradyrhizobium ontarionense sp. nov., a novel bacterial symbiont isolated from Aeschynomene indica (Indian jointvetch), harbours photosynthesis, nitrogen fixation and nitrous oxide (N2O) reductase genes.</title>
        <authorList>
            <person name="Bromfield E.S.P."/>
            <person name="Cloutier S."/>
        </authorList>
    </citation>
    <scope>NUCLEOTIDE SEQUENCE</scope>
    <source>
        <strain evidence="4">A19</strain>
    </source>
</reference>
<dbReference type="PROSITE" id="PS51257">
    <property type="entry name" value="PROKAR_LIPOPROTEIN"/>
    <property type="match status" value="1"/>
</dbReference>
<protein>
    <submittedName>
        <fullName evidence="4">PEGA domain-containing protein</fullName>
    </submittedName>
</protein>
<organism evidence="4 5">
    <name type="scientific">Bradyrhizobium ontarionense</name>
    <dbReference type="NCBI Taxonomy" id="2898149"/>
    <lineage>
        <taxon>Bacteria</taxon>
        <taxon>Pseudomonadati</taxon>
        <taxon>Pseudomonadota</taxon>
        <taxon>Alphaproteobacteria</taxon>
        <taxon>Hyphomicrobiales</taxon>
        <taxon>Nitrobacteraceae</taxon>
        <taxon>Bradyrhizobium</taxon>
    </lineage>
</organism>
<evidence type="ECO:0000256" key="1">
    <source>
        <dbReference type="SAM" id="MobiDB-lite"/>
    </source>
</evidence>
<feature type="signal peptide" evidence="2">
    <location>
        <begin position="1"/>
        <end position="17"/>
    </location>
</feature>
<dbReference type="Pfam" id="PF08308">
    <property type="entry name" value="PEGA"/>
    <property type="match status" value="1"/>
</dbReference>
<evidence type="ECO:0000259" key="3">
    <source>
        <dbReference type="Pfam" id="PF08308"/>
    </source>
</evidence>
<evidence type="ECO:0000313" key="4">
    <source>
        <dbReference type="EMBL" id="UFZ06264.1"/>
    </source>
</evidence>
<keyword evidence="5" id="KW-1185">Reference proteome</keyword>
<evidence type="ECO:0000256" key="2">
    <source>
        <dbReference type="SAM" id="SignalP"/>
    </source>
</evidence>
<dbReference type="RefSeq" id="WP_231325226.1">
    <property type="nucleotide sequence ID" value="NZ_CP088156.1"/>
</dbReference>
<dbReference type="InterPro" id="IPR013229">
    <property type="entry name" value="PEGA"/>
</dbReference>
<keyword evidence="2" id="KW-0732">Signal</keyword>
<dbReference type="Proteomes" id="UP001431010">
    <property type="component" value="Chromosome"/>
</dbReference>
<proteinExistence type="predicted"/>
<dbReference type="EMBL" id="CP088156">
    <property type="protein sequence ID" value="UFZ06264.1"/>
    <property type="molecule type" value="Genomic_DNA"/>
</dbReference>
<name>A0ABY3RFN7_9BRAD</name>
<accession>A0ABY3RFN7</accession>
<feature type="chain" id="PRO_5045935642" evidence="2">
    <location>
        <begin position="18"/>
        <end position="151"/>
    </location>
</feature>
<feature type="domain" description="PEGA" evidence="3">
    <location>
        <begin position="26"/>
        <end position="82"/>
    </location>
</feature>
<evidence type="ECO:0000313" key="5">
    <source>
        <dbReference type="Proteomes" id="UP001431010"/>
    </source>
</evidence>